<organism evidence="3 4">
    <name type="scientific">Platanthera zijinensis</name>
    <dbReference type="NCBI Taxonomy" id="2320716"/>
    <lineage>
        <taxon>Eukaryota</taxon>
        <taxon>Viridiplantae</taxon>
        <taxon>Streptophyta</taxon>
        <taxon>Embryophyta</taxon>
        <taxon>Tracheophyta</taxon>
        <taxon>Spermatophyta</taxon>
        <taxon>Magnoliopsida</taxon>
        <taxon>Liliopsida</taxon>
        <taxon>Asparagales</taxon>
        <taxon>Orchidaceae</taxon>
        <taxon>Orchidoideae</taxon>
        <taxon>Orchideae</taxon>
        <taxon>Orchidinae</taxon>
        <taxon>Platanthera</taxon>
    </lineage>
</organism>
<sequence>MEGRGAAAKEEEFKLRTKLIKMEEKVQQQQKELDFLRKQVEGVESANKESPLHLENRDGGKFMKRLAEMCAGDQGMVCLSTVFERDDEGEDRESLEEEVDKEVVDDAAPRPCPASPGPGPGLKAGGQADVE</sequence>
<keyword evidence="4" id="KW-1185">Reference proteome</keyword>
<feature type="coiled-coil region" evidence="1">
    <location>
        <begin position="19"/>
        <end position="46"/>
    </location>
</feature>
<proteinExistence type="predicted"/>
<accession>A0AAP0GFQ2</accession>
<name>A0AAP0GFQ2_9ASPA</name>
<evidence type="ECO:0000256" key="2">
    <source>
        <dbReference type="SAM" id="MobiDB-lite"/>
    </source>
</evidence>
<evidence type="ECO:0000313" key="4">
    <source>
        <dbReference type="Proteomes" id="UP001418222"/>
    </source>
</evidence>
<evidence type="ECO:0000313" key="3">
    <source>
        <dbReference type="EMBL" id="KAK8957299.1"/>
    </source>
</evidence>
<feature type="compositionally biased region" description="Pro residues" evidence="2">
    <location>
        <begin position="110"/>
        <end position="119"/>
    </location>
</feature>
<feature type="region of interest" description="Disordered" evidence="2">
    <location>
        <begin position="83"/>
        <end position="131"/>
    </location>
</feature>
<protein>
    <submittedName>
        <fullName evidence="3">Uncharacterized protein</fullName>
    </submittedName>
</protein>
<keyword evidence="1" id="KW-0175">Coiled coil</keyword>
<feature type="compositionally biased region" description="Acidic residues" evidence="2">
    <location>
        <begin position="85"/>
        <end position="100"/>
    </location>
</feature>
<dbReference type="AlphaFoldDB" id="A0AAP0GFQ2"/>
<dbReference type="Proteomes" id="UP001418222">
    <property type="component" value="Unassembled WGS sequence"/>
</dbReference>
<gene>
    <name evidence="3" type="ORF">KSP39_PZI000247</name>
</gene>
<dbReference type="EMBL" id="JBBWWQ010000001">
    <property type="protein sequence ID" value="KAK8957299.1"/>
    <property type="molecule type" value="Genomic_DNA"/>
</dbReference>
<reference evidence="3 4" key="1">
    <citation type="journal article" date="2022" name="Nat. Plants">
        <title>Genomes of leafy and leafless Platanthera orchids illuminate the evolution of mycoheterotrophy.</title>
        <authorList>
            <person name="Li M.H."/>
            <person name="Liu K.W."/>
            <person name="Li Z."/>
            <person name="Lu H.C."/>
            <person name="Ye Q.L."/>
            <person name="Zhang D."/>
            <person name="Wang J.Y."/>
            <person name="Li Y.F."/>
            <person name="Zhong Z.M."/>
            <person name="Liu X."/>
            <person name="Yu X."/>
            <person name="Liu D.K."/>
            <person name="Tu X.D."/>
            <person name="Liu B."/>
            <person name="Hao Y."/>
            <person name="Liao X.Y."/>
            <person name="Jiang Y.T."/>
            <person name="Sun W.H."/>
            <person name="Chen J."/>
            <person name="Chen Y.Q."/>
            <person name="Ai Y."/>
            <person name="Zhai J.W."/>
            <person name="Wu S.S."/>
            <person name="Zhou Z."/>
            <person name="Hsiao Y.Y."/>
            <person name="Wu W.L."/>
            <person name="Chen Y.Y."/>
            <person name="Lin Y.F."/>
            <person name="Hsu J.L."/>
            <person name="Li C.Y."/>
            <person name="Wang Z.W."/>
            <person name="Zhao X."/>
            <person name="Zhong W.Y."/>
            <person name="Ma X.K."/>
            <person name="Ma L."/>
            <person name="Huang J."/>
            <person name="Chen G.Z."/>
            <person name="Huang M.Z."/>
            <person name="Huang L."/>
            <person name="Peng D.H."/>
            <person name="Luo Y.B."/>
            <person name="Zou S.Q."/>
            <person name="Chen S.P."/>
            <person name="Lan S."/>
            <person name="Tsai W.C."/>
            <person name="Van de Peer Y."/>
            <person name="Liu Z.J."/>
        </authorList>
    </citation>
    <scope>NUCLEOTIDE SEQUENCE [LARGE SCALE GENOMIC DNA]</scope>
    <source>
        <strain evidence="3">Lor287</strain>
    </source>
</reference>
<evidence type="ECO:0000256" key="1">
    <source>
        <dbReference type="SAM" id="Coils"/>
    </source>
</evidence>
<comment type="caution">
    <text evidence="3">The sequence shown here is derived from an EMBL/GenBank/DDBJ whole genome shotgun (WGS) entry which is preliminary data.</text>
</comment>